<dbReference type="InParanoid" id="B9TM84"/>
<dbReference type="Proteomes" id="UP000008311">
    <property type="component" value="Unassembled WGS sequence"/>
</dbReference>
<feature type="region of interest" description="Disordered" evidence="1">
    <location>
        <begin position="23"/>
        <end position="45"/>
    </location>
</feature>
<keyword evidence="3" id="KW-1185">Reference proteome</keyword>
<gene>
    <name evidence="2" type="ORF">RCOM_2098170</name>
</gene>
<accession>B9TM84</accession>
<evidence type="ECO:0000313" key="3">
    <source>
        <dbReference type="Proteomes" id="UP000008311"/>
    </source>
</evidence>
<reference evidence="3" key="1">
    <citation type="journal article" date="2010" name="Nat. Biotechnol.">
        <title>Draft genome sequence of the oilseed species Ricinus communis.</title>
        <authorList>
            <person name="Chan A.P."/>
            <person name="Crabtree J."/>
            <person name="Zhao Q."/>
            <person name="Lorenzi H."/>
            <person name="Orvis J."/>
            <person name="Puiu D."/>
            <person name="Melake-Berhan A."/>
            <person name="Jones K.M."/>
            <person name="Redman J."/>
            <person name="Chen G."/>
            <person name="Cahoon E.B."/>
            <person name="Gedil M."/>
            <person name="Stanke M."/>
            <person name="Haas B.J."/>
            <person name="Wortman J.R."/>
            <person name="Fraser-Liggett C.M."/>
            <person name="Ravel J."/>
            <person name="Rabinowicz P.D."/>
        </authorList>
    </citation>
    <scope>NUCLEOTIDE SEQUENCE [LARGE SCALE GENOMIC DNA]</scope>
    <source>
        <strain evidence="3">cv. Hale</strain>
    </source>
</reference>
<dbReference type="AlphaFoldDB" id="B9TM84"/>
<organism evidence="2 3">
    <name type="scientific">Ricinus communis</name>
    <name type="common">Castor bean</name>
    <dbReference type="NCBI Taxonomy" id="3988"/>
    <lineage>
        <taxon>Eukaryota</taxon>
        <taxon>Viridiplantae</taxon>
        <taxon>Streptophyta</taxon>
        <taxon>Embryophyta</taxon>
        <taxon>Tracheophyta</taxon>
        <taxon>Spermatophyta</taxon>
        <taxon>Magnoliopsida</taxon>
        <taxon>eudicotyledons</taxon>
        <taxon>Gunneridae</taxon>
        <taxon>Pentapetalae</taxon>
        <taxon>rosids</taxon>
        <taxon>fabids</taxon>
        <taxon>Malpighiales</taxon>
        <taxon>Euphorbiaceae</taxon>
        <taxon>Acalyphoideae</taxon>
        <taxon>Acalypheae</taxon>
        <taxon>Ricinus</taxon>
    </lineage>
</organism>
<protein>
    <submittedName>
        <fullName evidence="2">Uncharacterized protein</fullName>
    </submittedName>
</protein>
<feature type="non-terminal residue" evidence="2">
    <location>
        <position position="180"/>
    </location>
</feature>
<proteinExistence type="predicted"/>
<name>B9TM84_RICCO</name>
<sequence>VDQVVVALDVRQLVRQQCFQQVGRHAADQRRRHQHDRLPAAGRDRAVQPLGHAQPHMKIDVETARQLGQAALPVRIGGVFARPRMVSHPFEADRQPQRHQRRPRQPQADDPRQLPAQQVFHAVQRAIVEQRRAGLARAGHGHGLHRAEIAGRVQVAQLKEDARQRQRGTQQHAAAGHGVA</sequence>
<feature type="non-terminal residue" evidence="2">
    <location>
        <position position="1"/>
    </location>
</feature>
<dbReference type="EMBL" id="EQ988437">
    <property type="protein sequence ID" value="EEF23030.1"/>
    <property type="molecule type" value="Genomic_DNA"/>
</dbReference>
<feature type="region of interest" description="Disordered" evidence="1">
    <location>
        <begin position="88"/>
        <end position="115"/>
    </location>
</feature>
<feature type="region of interest" description="Disordered" evidence="1">
    <location>
        <begin position="159"/>
        <end position="180"/>
    </location>
</feature>
<evidence type="ECO:0000313" key="2">
    <source>
        <dbReference type="EMBL" id="EEF23030.1"/>
    </source>
</evidence>
<feature type="compositionally biased region" description="Basic and acidic residues" evidence="1">
    <location>
        <begin position="36"/>
        <end position="45"/>
    </location>
</feature>
<evidence type="ECO:0000256" key="1">
    <source>
        <dbReference type="SAM" id="MobiDB-lite"/>
    </source>
</evidence>